<sequence>MMKVMSLVLLCLAFQSSAKEEVCNSLNSLNWLIGNWYSENSKLTFNESWSRISEKTFEGYGQTYSIVKNKVVSAETLRLVEMSGEVFYLAKVASNALPTAFKLTSCTADSAVFENSRHDFPNKIKYQLNKSKTITAFVSGEGGKGFSIEFIGKNGNASNE</sequence>
<feature type="signal peptide" evidence="1">
    <location>
        <begin position="1"/>
        <end position="18"/>
    </location>
</feature>
<reference evidence="3 4" key="1">
    <citation type="submission" date="2015-12" db="EMBL/GenBank/DDBJ databases">
        <title>Complete genome sequence of Pseudoalteromonas rubra SCSIO 6842, harboring a conjugative plasmid.</title>
        <authorList>
            <person name="Li B."/>
            <person name="Wang X."/>
        </authorList>
    </citation>
    <scope>NUCLEOTIDE SEQUENCE [LARGE SCALE GENOMIC DNA]</scope>
    <source>
        <strain evidence="3 4">SCSIO 6842</strain>
    </source>
</reference>
<proteinExistence type="predicted"/>
<dbReference type="KEGG" id="prr:AT705_03935"/>
<dbReference type="InterPro" id="IPR046232">
    <property type="entry name" value="DUF6265"/>
</dbReference>
<dbReference type="RefSeq" id="WP_058795582.1">
    <property type="nucleotide sequence ID" value="NZ_CP013611.1"/>
</dbReference>
<evidence type="ECO:0000313" key="4">
    <source>
        <dbReference type="Proteomes" id="UP000069015"/>
    </source>
</evidence>
<gene>
    <name evidence="3" type="ORF">AT705_03935</name>
</gene>
<evidence type="ECO:0000259" key="2">
    <source>
        <dbReference type="Pfam" id="PF19780"/>
    </source>
</evidence>
<dbReference type="Pfam" id="PF19780">
    <property type="entry name" value="DUF6265"/>
    <property type="match status" value="1"/>
</dbReference>
<protein>
    <recommendedName>
        <fullName evidence="2">DUF6265 domain-containing protein</fullName>
    </recommendedName>
</protein>
<dbReference type="Proteomes" id="UP000069015">
    <property type="component" value="Chromosome 1"/>
</dbReference>
<organism evidence="3 4">
    <name type="scientific">Pseudoalteromonas rubra</name>
    <dbReference type="NCBI Taxonomy" id="43658"/>
    <lineage>
        <taxon>Bacteria</taxon>
        <taxon>Pseudomonadati</taxon>
        <taxon>Pseudomonadota</taxon>
        <taxon>Gammaproteobacteria</taxon>
        <taxon>Alteromonadales</taxon>
        <taxon>Pseudoalteromonadaceae</taxon>
        <taxon>Pseudoalteromonas</taxon>
    </lineage>
</organism>
<accession>A0A0U3I3D3</accession>
<evidence type="ECO:0000313" key="3">
    <source>
        <dbReference type="EMBL" id="ALU42160.1"/>
    </source>
</evidence>
<feature type="chain" id="PRO_5006839750" description="DUF6265 domain-containing protein" evidence="1">
    <location>
        <begin position="19"/>
        <end position="160"/>
    </location>
</feature>
<keyword evidence="1" id="KW-0732">Signal</keyword>
<name>A0A0U3I3D3_9GAMM</name>
<dbReference type="AlphaFoldDB" id="A0A0U3I3D3"/>
<feature type="domain" description="DUF6265" evidence="2">
    <location>
        <begin position="30"/>
        <end position="138"/>
    </location>
</feature>
<evidence type="ECO:0000256" key="1">
    <source>
        <dbReference type="SAM" id="SignalP"/>
    </source>
</evidence>
<dbReference type="EMBL" id="CP013611">
    <property type="protein sequence ID" value="ALU42160.1"/>
    <property type="molecule type" value="Genomic_DNA"/>
</dbReference>